<evidence type="ECO:0000313" key="3">
    <source>
        <dbReference type="Proteomes" id="UP000018175"/>
    </source>
</evidence>
<dbReference type="Proteomes" id="UP000018175">
    <property type="component" value="Unassembled WGS sequence"/>
</dbReference>
<keyword evidence="1" id="KW-0812">Transmembrane</keyword>
<gene>
    <name evidence="2" type="ORF">BN765_00203</name>
</gene>
<dbReference type="EMBL" id="CBBU010000101">
    <property type="protein sequence ID" value="CDA41134.1"/>
    <property type="molecule type" value="Genomic_DNA"/>
</dbReference>
<feature type="transmembrane region" description="Helical" evidence="1">
    <location>
        <begin position="102"/>
        <end position="122"/>
    </location>
</feature>
<sequence length="192" mass="22322">MNNKKVFSFHMFLQTLKQTRLAGFIMMAVITLISVVPIISSLSYIKEYKQVNNVGGISGNYFLVLVFIIVVPVISLIVWSFLNKRSSSDFYHSIPYTRLCIYLSKTAAILTWIAGILVVSYVSQAVLFMANRKYFNVDYATMFRMYLSILLCHMYHRQFYSWLTGSILMLIMQQCSVCIFQHLYAAFYAWQL</sequence>
<organism evidence="2 3">
    <name type="scientific">Lachnospira eligens CAG:72</name>
    <dbReference type="NCBI Taxonomy" id="1263077"/>
    <lineage>
        <taxon>Bacteria</taxon>
        <taxon>Bacillati</taxon>
        <taxon>Bacillota</taxon>
        <taxon>Clostridia</taxon>
        <taxon>Lachnospirales</taxon>
        <taxon>Lachnospiraceae</taxon>
        <taxon>Lachnospira</taxon>
    </lineage>
</organism>
<accession>R5ZXK8</accession>
<comment type="caution">
    <text evidence="2">The sequence shown here is derived from an EMBL/GenBank/DDBJ whole genome shotgun (WGS) entry which is preliminary data.</text>
</comment>
<name>R5ZXK8_9FIRM</name>
<feature type="transmembrane region" description="Helical" evidence="1">
    <location>
        <begin position="60"/>
        <end position="82"/>
    </location>
</feature>
<protein>
    <submittedName>
        <fullName evidence="2">Uncharacterized protein</fullName>
    </submittedName>
</protein>
<dbReference type="AlphaFoldDB" id="R5ZXK8"/>
<keyword evidence="1" id="KW-0472">Membrane</keyword>
<keyword evidence="1" id="KW-1133">Transmembrane helix</keyword>
<evidence type="ECO:0000256" key="1">
    <source>
        <dbReference type="SAM" id="Phobius"/>
    </source>
</evidence>
<evidence type="ECO:0000313" key="2">
    <source>
        <dbReference type="EMBL" id="CDA41134.1"/>
    </source>
</evidence>
<reference evidence="2" key="1">
    <citation type="submission" date="2012-11" db="EMBL/GenBank/DDBJ databases">
        <title>Dependencies among metagenomic species, viruses, plasmids and units of genetic variation.</title>
        <authorList>
            <person name="Nielsen H.B."/>
            <person name="Almeida M."/>
            <person name="Juncker A.S."/>
            <person name="Rasmussen S."/>
            <person name="Li J."/>
            <person name="Sunagawa S."/>
            <person name="Plichta D."/>
            <person name="Gautier L."/>
            <person name="Le Chatelier E."/>
            <person name="Peletier E."/>
            <person name="Bonde I."/>
            <person name="Nielsen T."/>
            <person name="Manichanh C."/>
            <person name="Arumugam M."/>
            <person name="Batto J."/>
            <person name="Santos M.B.Q.D."/>
            <person name="Blom N."/>
            <person name="Borruel N."/>
            <person name="Burgdorf K.S."/>
            <person name="Boumezbeur F."/>
            <person name="Casellas F."/>
            <person name="Dore J."/>
            <person name="Guarner F."/>
            <person name="Hansen T."/>
            <person name="Hildebrand F."/>
            <person name="Kaas R.S."/>
            <person name="Kennedy S."/>
            <person name="Kristiansen K."/>
            <person name="Kultima J.R."/>
            <person name="Leonard P."/>
            <person name="Levenez F."/>
            <person name="Lund O."/>
            <person name="Moumen B."/>
            <person name="Le Paslier D."/>
            <person name="Pons N."/>
            <person name="Pedersen O."/>
            <person name="Prifti E."/>
            <person name="Qin J."/>
            <person name="Raes J."/>
            <person name="Tap J."/>
            <person name="Tims S."/>
            <person name="Ussery D.W."/>
            <person name="Yamada T."/>
            <person name="MetaHit consortium"/>
            <person name="Renault P."/>
            <person name="Sicheritz-Ponten T."/>
            <person name="Bork P."/>
            <person name="Wang J."/>
            <person name="Brunak S."/>
            <person name="Ehrlich S.D."/>
        </authorList>
    </citation>
    <scope>NUCLEOTIDE SEQUENCE [LARGE SCALE GENOMIC DNA]</scope>
</reference>
<feature type="transmembrane region" description="Helical" evidence="1">
    <location>
        <begin position="167"/>
        <end position="190"/>
    </location>
</feature>
<feature type="transmembrane region" description="Helical" evidence="1">
    <location>
        <begin position="21"/>
        <end position="40"/>
    </location>
</feature>
<proteinExistence type="predicted"/>